<gene>
    <name evidence="1" type="ORF">PghCCS26_00870</name>
</gene>
<name>A0ABQ6NFQ6_9BACL</name>
<dbReference type="Proteomes" id="UP001285921">
    <property type="component" value="Unassembled WGS sequence"/>
</dbReference>
<keyword evidence="2" id="KW-1185">Reference proteome</keyword>
<evidence type="ECO:0000313" key="2">
    <source>
        <dbReference type="Proteomes" id="UP001285921"/>
    </source>
</evidence>
<dbReference type="EMBL" id="BTCL01000001">
    <property type="protein sequence ID" value="GMK42960.1"/>
    <property type="molecule type" value="Genomic_DNA"/>
</dbReference>
<accession>A0ABQ6NFQ6</accession>
<reference evidence="1 2" key="1">
    <citation type="submission" date="2023-05" db="EMBL/GenBank/DDBJ databases">
        <title>Draft genome of Paenibacillus sp. CCS26.</title>
        <authorList>
            <person name="Akita H."/>
            <person name="Shinto Y."/>
            <person name="Kimura Z."/>
        </authorList>
    </citation>
    <scope>NUCLEOTIDE SEQUENCE [LARGE SCALE GENOMIC DNA]</scope>
    <source>
        <strain evidence="1 2">CCS26</strain>
    </source>
</reference>
<organism evidence="1 2">
    <name type="scientific">Paenibacillus glycanilyticus</name>
    <dbReference type="NCBI Taxonomy" id="126569"/>
    <lineage>
        <taxon>Bacteria</taxon>
        <taxon>Bacillati</taxon>
        <taxon>Bacillota</taxon>
        <taxon>Bacilli</taxon>
        <taxon>Bacillales</taxon>
        <taxon>Paenibacillaceae</taxon>
        <taxon>Paenibacillus</taxon>
    </lineage>
</organism>
<proteinExistence type="predicted"/>
<comment type="caution">
    <text evidence="1">The sequence shown here is derived from an EMBL/GenBank/DDBJ whole genome shotgun (WGS) entry which is preliminary data.</text>
</comment>
<evidence type="ECO:0000313" key="1">
    <source>
        <dbReference type="EMBL" id="GMK42960.1"/>
    </source>
</evidence>
<sequence length="64" mass="7150">MPKAVAATFTFNRKSGDERSRNLLSLAAEECICVPISACIRMEPNKLMTGLSQRTYCRKESLVI</sequence>
<protein>
    <submittedName>
        <fullName evidence="1">Uncharacterized protein</fullName>
    </submittedName>
</protein>